<evidence type="ECO:0008006" key="4">
    <source>
        <dbReference type="Google" id="ProtNLM"/>
    </source>
</evidence>
<dbReference type="AlphaFoldDB" id="A0A0W1A5Q0"/>
<feature type="transmembrane region" description="Helical" evidence="1">
    <location>
        <begin position="109"/>
        <end position="134"/>
    </location>
</feature>
<evidence type="ECO:0000313" key="3">
    <source>
        <dbReference type="Proteomes" id="UP000054662"/>
    </source>
</evidence>
<keyword evidence="1" id="KW-0812">Transmembrane</keyword>
<proteinExistence type="predicted"/>
<dbReference type="EMBL" id="LNZC01000027">
    <property type="protein sequence ID" value="KTD76671.1"/>
    <property type="molecule type" value="Genomic_DNA"/>
</dbReference>
<feature type="transmembrane region" description="Helical" evidence="1">
    <location>
        <begin position="386"/>
        <end position="410"/>
    </location>
</feature>
<reference evidence="2 3" key="1">
    <citation type="submission" date="2015-11" db="EMBL/GenBank/DDBJ databases">
        <title>Genomic analysis of 38 Legionella species identifies large and diverse effector repertoires.</title>
        <authorList>
            <person name="Burstein D."/>
            <person name="Amaro F."/>
            <person name="Zusman T."/>
            <person name="Lifshitz Z."/>
            <person name="Cohen O."/>
            <person name="Gilbert J.A."/>
            <person name="Pupko T."/>
            <person name="Shuman H.A."/>
            <person name="Segal G."/>
        </authorList>
    </citation>
    <scope>NUCLEOTIDE SEQUENCE [LARGE SCALE GENOMIC DNA]</scope>
    <source>
        <strain evidence="2 3">ATCC 49508</strain>
    </source>
</reference>
<comment type="caution">
    <text evidence="2">The sequence shown here is derived from an EMBL/GenBank/DDBJ whole genome shotgun (WGS) entry which is preliminary data.</text>
</comment>
<feature type="transmembrane region" description="Helical" evidence="1">
    <location>
        <begin position="140"/>
        <end position="162"/>
    </location>
</feature>
<feature type="transmembrane region" description="Helical" evidence="1">
    <location>
        <begin position="30"/>
        <end position="55"/>
    </location>
</feature>
<feature type="transmembrane region" description="Helical" evidence="1">
    <location>
        <begin position="289"/>
        <end position="307"/>
    </location>
</feature>
<organism evidence="2 3">
    <name type="scientific">Legionella worsleiensis</name>
    <dbReference type="NCBI Taxonomy" id="45076"/>
    <lineage>
        <taxon>Bacteria</taxon>
        <taxon>Pseudomonadati</taxon>
        <taxon>Pseudomonadota</taxon>
        <taxon>Gammaproteobacteria</taxon>
        <taxon>Legionellales</taxon>
        <taxon>Legionellaceae</taxon>
        <taxon>Legionella</taxon>
    </lineage>
</organism>
<gene>
    <name evidence="2" type="ORF">Lwor_1896</name>
</gene>
<dbReference type="OrthoDB" id="5652409at2"/>
<feature type="transmembrane region" description="Helical" evidence="1">
    <location>
        <begin position="67"/>
        <end position="88"/>
    </location>
</feature>
<feature type="transmembrane region" description="Helical" evidence="1">
    <location>
        <begin position="360"/>
        <end position="379"/>
    </location>
</feature>
<evidence type="ECO:0000256" key="1">
    <source>
        <dbReference type="SAM" id="Phobius"/>
    </source>
</evidence>
<dbReference type="Proteomes" id="UP000054662">
    <property type="component" value="Unassembled WGS sequence"/>
</dbReference>
<feature type="transmembrane region" description="Helical" evidence="1">
    <location>
        <begin position="169"/>
        <end position="185"/>
    </location>
</feature>
<keyword evidence="1" id="KW-1133">Transmembrane helix</keyword>
<protein>
    <recommendedName>
        <fullName evidence="4">Transmembrane protein</fullName>
    </recommendedName>
</protein>
<keyword evidence="3" id="KW-1185">Reference proteome</keyword>
<dbReference type="STRING" id="45076.Lwor_1896"/>
<dbReference type="PATRIC" id="fig|45076.6.peg.2068"/>
<feature type="transmembrane region" description="Helical" evidence="1">
    <location>
        <begin position="258"/>
        <end position="277"/>
    </location>
</feature>
<accession>A0A0W1A5Q0</accession>
<dbReference type="RefSeq" id="WP_058493676.1">
    <property type="nucleotide sequence ID" value="NZ_CBCRUR010000003.1"/>
</dbReference>
<feature type="transmembrane region" description="Helical" evidence="1">
    <location>
        <begin position="333"/>
        <end position="354"/>
    </location>
</feature>
<name>A0A0W1A5Q0_9GAMM</name>
<sequence>MSFCFNSQFLKFRSQYYISETRELIARHKLLAAFTICLLIPELNHIQVIGIPFYNLIAPSVALKVKLIYLSGLVVFLLSLTRAQASFIKGGEFREYLHTVFISMTSHKIIDFIILLLSLNVVWLAVFFGGTFIFNGSQDAVFIVSQYCLYAALIFSLCTLLLNYLYKQIAMGFLNFTVLLLIVVISKQGNSLLNCGVGIVIFLMCCLTLMTIKPVGSYFNYSFKLPRINFFYGLNSIHSLKNIFIIQLAIIRKHRTLMLMRSAFCFVLSLAFCRILISQEIEDNQQGFVLVVMTIQSYILSGLYLLFEKAKSEYKLFHRIFPYQNNAHFLKEIMLICAGLAFALIPVFICFMMNFKEHLAQIFIMFLMNCMVCAINRIFYCLSMQFCLITSLLSTVGCCVVQFFFLGTYYG</sequence>
<feature type="transmembrane region" description="Helical" evidence="1">
    <location>
        <begin position="191"/>
        <end position="212"/>
    </location>
</feature>
<keyword evidence="1" id="KW-0472">Membrane</keyword>
<evidence type="ECO:0000313" key="2">
    <source>
        <dbReference type="EMBL" id="KTD76671.1"/>
    </source>
</evidence>